<dbReference type="Proteomes" id="UP000623067">
    <property type="component" value="Unassembled WGS sequence"/>
</dbReference>
<dbReference type="RefSeq" id="WP_188658076.1">
    <property type="nucleotide sequence ID" value="NZ_BMIH01000002.1"/>
</dbReference>
<dbReference type="AlphaFoldDB" id="A0A916T348"/>
<reference evidence="3" key="1">
    <citation type="journal article" date="2014" name="Int. J. Syst. Evol. Microbiol.">
        <title>Complete genome sequence of Corynebacterium casei LMG S-19264T (=DSM 44701T), isolated from a smear-ripened cheese.</title>
        <authorList>
            <consortium name="US DOE Joint Genome Institute (JGI-PGF)"/>
            <person name="Walter F."/>
            <person name="Albersmeier A."/>
            <person name="Kalinowski J."/>
            <person name="Ruckert C."/>
        </authorList>
    </citation>
    <scope>NUCLEOTIDE SEQUENCE</scope>
    <source>
        <strain evidence="3">CGMCC 1.15330</strain>
    </source>
</reference>
<dbReference type="InterPro" id="IPR009875">
    <property type="entry name" value="PilZ_domain"/>
</dbReference>
<sequence>MALTAQLFRADDERAADRRSVNLDGTLRQQDDRRPVDVMIEDLSATGFRMVCSEPMALDATITVGIAGLGRHVALIVRSAPPQYGCRFLSPIDVSGVEASVQPTILAPDFGWTGPATKIDVDPPLDAVEQRIRMVRGPIIAAGLIVPWIVIGMICAAIL</sequence>
<feature type="domain" description="PilZ" evidence="2">
    <location>
        <begin position="14"/>
        <end position="94"/>
    </location>
</feature>
<organism evidence="3 4">
    <name type="scientific">Sphingomonas metalli</name>
    <dbReference type="NCBI Taxonomy" id="1779358"/>
    <lineage>
        <taxon>Bacteria</taxon>
        <taxon>Pseudomonadati</taxon>
        <taxon>Pseudomonadota</taxon>
        <taxon>Alphaproteobacteria</taxon>
        <taxon>Sphingomonadales</taxon>
        <taxon>Sphingomonadaceae</taxon>
        <taxon>Sphingomonas</taxon>
    </lineage>
</organism>
<evidence type="ECO:0000259" key="2">
    <source>
        <dbReference type="Pfam" id="PF07238"/>
    </source>
</evidence>
<gene>
    <name evidence="3" type="ORF">GCM10011380_14450</name>
</gene>
<dbReference type="EMBL" id="BMIH01000002">
    <property type="protein sequence ID" value="GGB25971.1"/>
    <property type="molecule type" value="Genomic_DNA"/>
</dbReference>
<dbReference type="GO" id="GO:0035438">
    <property type="term" value="F:cyclic-di-GMP binding"/>
    <property type="evidence" value="ECO:0007669"/>
    <property type="project" value="InterPro"/>
</dbReference>
<protein>
    <recommendedName>
        <fullName evidence="2">PilZ domain-containing protein</fullName>
    </recommendedName>
</protein>
<evidence type="ECO:0000313" key="4">
    <source>
        <dbReference type="Proteomes" id="UP000623067"/>
    </source>
</evidence>
<comment type="caution">
    <text evidence="3">The sequence shown here is derived from an EMBL/GenBank/DDBJ whole genome shotgun (WGS) entry which is preliminary data.</text>
</comment>
<feature type="transmembrane region" description="Helical" evidence="1">
    <location>
        <begin position="139"/>
        <end position="158"/>
    </location>
</feature>
<keyword evidence="1" id="KW-1133">Transmembrane helix</keyword>
<keyword evidence="1" id="KW-0472">Membrane</keyword>
<evidence type="ECO:0000256" key="1">
    <source>
        <dbReference type="SAM" id="Phobius"/>
    </source>
</evidence>
<accession>A0A916T348</accession>
<dbReference type="Gene3D" id="2.40.10.220">
    <property type="entry name" value="predicted glycosyltransferase like domains"/>
    <property type="match status" value="1"/>
</dbReference>
<name>A0A916T348_9SPHN</name>
<evidence type="ECO:0000313" key="3">
    <source>
        <dbReference type="EMBL" id="GGB25971.1"/>
    </source>
</evidence>
<dbReference type="Pfam" id="PF07238">
    <property type="entry name" value="PilZ"/>
    <property type="match status" value="1"/>
</dbReference>
<reference evidence="3" key="2">
    <citation type="submission" date="2020-09" db="EMBL/GenBank/DDBJ databases">
        <authorList>
            <person name="Sun Q."/>
            <person name="Zhou Y."/>
        </authorList>
    </citation>
    <scope>NUCLEOTIDE SEQUENCE</scope>
    <source>
        <strain evidence="3">CGMCC 1.15330</strain>
    </source>
</reference>
<keyword evidence="4" id="KW-1185">Reference proteome</keyword>
<dbReference type="SUPFAM" id="SSF141371">
    <property type="entry name" value="PilZ domain-like"/>
    <property type="match status" value="1"/>
</dbReference>
<keyword evidence="1" id="KW-0812">Transmembrane</keyword>
<proteinExistence type="predicted"/>